<evidence type="ECO:0000313" key="1">
    <source>
        <dbReference type="EMBL" id="MBU5677173.1"/>
    </source>
</evidence>
<accession>A0ABS6G6C7</accession>
<keyword evidence="2" id="KW-1185">Reference proteome</keyword>
<name>A0ABS6G6C7_9FIRM</name>
<sequence length="66" mass="8160">MIYENIKDYIRYLDKEKKFFNNVNEINQYNIGSIAEVIQYYNIKEYNDPIYSKSEIRRGIKRYFSC</sequence>
<proteinExistence type="predicted"/>
<evidence type="ECO:0000313" key="2">
    <source>
        <dbReference type="Proteomes" id="UP000779508"/>
    </source>
</evidence>
<organism evidence="1 2">
    <name type="scientific">Alkaliphilus flagellatus</name>
    <dbReference type="NCBI Taxonomy" id="2841507"/>
    <lineage>
        <taxon>Bacteria</taxon>
        <taxon>Bacillati</taxon>
        <taxon>Bacillota</taxon>
        <taxon>Clostridia</taxon>
        <taxon>Peptostreptococcales</taxon>
        <taxon>Natronincolaceae</taxon>
        <taxon>Alkaliphilus</taxon>
    </lineage>
</organism>
<dbReference type="Proteomes" id="UP000779508">
    <property type="component" value="Unassembled WGS sequence"/>
</dbReference>
<gene>
    <name evidence="1" type="ORF">KQI88_12195</name>
</gene>
<dbReference type="RefSeq" id="WP_216417695.1">
    <property type="nucleotide sequence ID" value="NZ_JAHLQK010000004.1"/>
</dbReference>
<reference evidence="1 2" key="1">
    <citation type="submission" date="2021-06" db="EMBL/GenBank/DDBJ databases">
        <authorList>
            <person name="Sun Q."/>
            <person name="Li D."/>
        </authorList>
    </citation>
    <scope>NUCLEOTIDE SEQUENCE [LARGE SCALE GENOMIC DNA]</scope>
    <source>
        <strain evidence="1 2">MSJ-5</strain>
    </source>
</reference>
<protein>
    <submittedName>
        <fullName evidence="1">Uncharacterized protein</fullName>
    </submittedName>
</protein>
<comment type="caution">
    <text evidence="1">The sequence shown here is derived from an EMBL/GenBank/DDBJ whole genome shotgun (WGS) entry which is preliminary data.</text>
</comment>
<dbReference type="EMBL" id="JAHLQK010000004">
    <property type="protein sequence ID" value="MBU5677173.1"/>
    <property type="molecule type" value="Genomic_DNA"/>
</dbReference>